<dbReference type="PANTHER" id="PTHR10491">
    <property type="entry name" value="DTDP-4-DEHYDRORHAMNOSE REDUCTASE"/>
    <property type="match status" value="1"/>
</dbReference>
<reference evidence="8" key="1">
    <citation type="submission" date="2022-10" db="EMBL/GenBank/DDBJ databases">
        <title>Completed Genome Sequence of two octocoral isolated bacterium, Endozoicomonas euniceicola EF212T and Endozoicomonas gorgoniicola PS125T.</title>
        <authorList>
            <person name="Chiou Y.-J."/>
            <person name="Chen Y.-H."/>
        </authorList>
    </citation>
    <scope>NUCLEOTIDE SEQUENCE</scope>
    <source>
        <strain evidence="8">EF212</strain>
    </source>
</reference>
<dbReference type="GO" id="GO:0008831">
    <property type="term" value="F:dTDP-4-dehydrorhamnose reductase activity"/>
    <property type="evidence" value="ECO:0007669"/>
    <property type="project" value="UniProtKB-EC"/>
</dbReference>
<dbReference type="EC" id="1.1.1.133" evidence="3 6"/>
<dbReference type="NCBIfam" id="TIGR01214">
    <property type="entry name" value="rmlD"/>
    <property type="match status" value="1"/>
</dbReference>
<protein>
    <recommendedName>
        <fullName evidence="4 6">dTDP-4-dehydrorhamnose reductase</fullName>
        <ecNumber evidence="3 6">1.1.1.133</ecNumber>
    </recommendedName>
</protein>
<dbReference type="Pfam" id="PF04321">
    <property type="entry name" value="RmlD_sub_bind"/>
    <property type="match status" value="1"/>
</dbReference>
<evidence type="ECO:0000256" key="3">
    <source>
        <dbReference type="ARBA" id="ARBA00012929"/>
    </source>
</evidence>
<evidence type="ECO:0000256" key="6">
    <source>
        <dbReference type="RuleBase" id="RU364082"/>
    </source>
</evidence>
<dbReference type="Proteomes" id="UP001163255">
    <property type="component" value="Chromosome"/>
</dbReference>
<comment type="pathway">
    <text evidence="1 6">Carbohydrate biosynthesis; dTDP-L-rhamnose biosynthesis.</text>
</comment>
<dbReference type="Gene3D" id="3.90.25.10">
    <property type="entry name" value="UDP-galactose 4-epimerase, domain 1"/>
    <property type="match status" value="1"/>
</dbReference>
<evidence type="ECO:0000313" key="9">
    <source>
        <dbReference type="Proteomes" id="UP001163255"/>
    </source>
</evidence>
<dbReference type="InterPro" id="IPR005913">
    <property type="entry name" value="dTDP_dehydrorham_reduct"/>
</dbReference>
<keyword evidence="9" id="KW-1185">Reference proteome</keyword>
<dbReference type="PANTHER" id="PTHR10491:SF4">
    <property type="entry name" value="METHIONINE ADENOSYLTRANSFERASE 2 SUBUNIT BETA"/>
    <property type="match status" value="1"/>
</dbReference>
<evidence type="ECO:0000256" key="1">
    <source>
        <dbReference type="ARBA" id="ARBA00004781"/>
    </source>
</evidence>
<comment type="similarity">
    <text evidence="2 6">Belongs to the dTDP-4-dehydrorhamnose reductase family.</text>
</comment>
<evidence type="ECO:0000256" key="5">
    <source>
        <dbReference type="ARBA" id="ARBA00048200"/>
    </source>
</evidence>
<feature type="domain" description="RmlD-like substrate binding" evidence="7">
    <location>
        <begin position="4"/>
        <end position="308"/>
    </location>
</feature>
<evidence type="ECO:0000256" key="2">
    <source>
        <dbReference type="ARBA" id="ARBA00010944"/>
    </source>
</evidence>
<organism evidence="8 9">
    <name type="scientific">Endozoicomonas euniceicola</name>
    <dbReference type="NCBI Taxonomy" id="1234143"/>
    <lineage>
        <taxon>Bacteria</taxon>
        <taxon>Pseudomonadati</taxon>
        <taxon>Pseudomonadota</taxon>
        <taxon>Gammaproteobacteria</taxon>
        <taxon>Oceanospirillales</taxon>
        <taxon>Endozoicomonadaceae</taxon>
        <taxon>Endozoicomonas</taxon>
    </lineage>
</organism>
<name>A0ABY6H0D2_9GAMM</name>
<dbReference type="RefSeq" id="WP_262601262.1">
    <property type="nucleotide sequence ID" value="NZ_CP103300.1"/>
</dbReference>
<keyword evidence="6" id="KW-0521">NADP</keyword>
<dbReference type="CDD" id="cd05254">
    <property type="entry name" value="dTDP_HR_like_SDR_e"/>
    <property type="match status" value="1"/>
</dbReference>
<gene>
    <name evidence="8" type="primary">rfbD</name>
    <name evidence="8" type="ORF">NX720_11560</name>
</gene>
<dbReference type="Gene3D" id="3.40.50.720">
    <property type="entry name" value="NAD(P)-binding Rossmann-like Domain"/>
    <property type="match status" value="1"/>
</dbReference>
<evidence type="ECO:0000256" key="4">
    <source>
        <dbReference type="ARBA" id="ARBA00017099"/>
    </source>
</evidence>
<dbReference type="EMBL" id="CP103300">
    <property type="protein sequence ID" value="UYM18501.1"/>
    <property type="molecule type" value="Genomic_DNA"/>
</dbReference>
<comment type="function">
    <text evidence="6">Catalyzes the reduction of dTDP-6-deoxy-L-lyxo-4-hexulose to yield dTDP-L-rhamnose.</text>
</comment>
<sequence length="310" mass="34016">MSLKVLITGSNGQLGYELKRTAPEGCELICVDVDQLDITSASAINAFFHEHKPDALINAAAYTAVDKAESDKKLAYAVNATGAGFLAQACADANIPMVQVSTDFIFDGTQSTPYKPEDKPNPVSVYGDSKLKGEEAVSEILGNKAAIIRTAWVYSAHGNNFVKTMLRLMKEKEQLGIVADQIGTPTWAKTLAEACWQTVQKLEAGSWKLEVKEKQLPASSFQLPTAFHWTDAGTASWYDFAVAIQEEALVLGLLEKRIPVRPIPASAYPTPAKRPSFSVLDKQTAYETLGMPVQHWRECLKLMLKELKQH</sequence>
<comment type="catalytic activity">
    <reaction evidence="5 6">
        <text>dTDP-beta-L-rhamnose + NADP(+) = dTDP-4-dehydro-beta-L-rhamnose + NADPH + H(+)</text>
        <dbReference type="Rhea" id="RHEA:21796"/>
        <dbReference type="ChEBI" id="CHEBI:15378"/>
        <dbReference type="ChEBI" id="CHEBI:57510"/>
        <dbReference type="ChEBI" id="CHEBI:57783"/>
        <dbReference type="ChEBI" id="CHEBI:58349"/>
        <dbReference type="ChEBI" id="CHEBI:62830"/>
        <dbReference type="EC" id="1.1.1.133"/>
    </reaction>
</comment>
<dbReference type="InterPro" id="IPR029903">
    <property type="entry name" value="RmlD-like-bd"/>
</dbReference>
<evidence type="ECO:0000313" key="8">
    <source>
        <dbReference type="EMBL" id="UYM18501.1"/>
    </source>
</evidence>
<comment type="cofactor">
    <cofactor evidence="6">
        <name>Mg(2+)</name>
        <dbReference type="ChEBI" id="CHEBI:18420"/>
    </cofactor>
    <text evidence="6">Binds 1 Mg(2+) ion per monomer.</text>
</comment>
<evidence type="ECO:0000259" key="7">
    <source>
        <dbReference type="Pfam" id="PF04321"/>
    </source>
</evidence>
<accession>A0ABY6H0D2</accession>
<proteinExistence type="inferred from homology"/>
<dbReference type="InterPro" id="IPR036291">
    <property type="entry name" value="NAD(P)-bd_dom_sf"/>
</dbReference>
<dbReference type="SUPFAM" id="SSF51735">
    <property type="entry name" value="NAD(P)-binding Rossmann-fold domains"/>
    <property type="match status" value="1"/>
</dbReference>
<keyword evidence="6 8" id="KW-0560">Oxidoreductase</keyword>